<sequence>MNTSNKQHSSAAVSVCNGAALRKATRRLSQLYDTVLAPCGLKLSQHSTLAHIDRAGAPNMSDLAKDMVLDRSALSHNLKPLERDGFVESLPDETDKRGRRVALTPAGKKKLAESKALWNEAQMRFENAYGAARASKLRALLAEVYSDELEQSFLDE</sequence>
<evidence type="ECO:0000313" key="6">
    <source>
        <dbReference type="Proteomes" id="UP000054683"/>
    </source>
</evidence>
<dbReference type="GO" id="GO:0003677">
    <property type="term" value="F:DNA binding"/>
    <property type="evidence" value="ECO:0007669"/>
    <property type="project" value="UniProtKB-KW"/>
</dbReference>
<dbReference type="Gene3D" id="1.10.10.10">
    <property type="entry name" value="Winged helix-like DNA-binding domain superfamily/Winged helix DNA-binding domain"/>
    <property type="match status" value="1"/>
</dbReference>
<dbReference type="PANTHER" id="PTHR33164:SF105">
    <property type="entry name" value="TRANSCRIPTIONAL REPRESSOR PROTEIN-RELATED"/>
    <property type="match status" value="1"/>
</dbReference>
<dbReference type="GO" id="GO:0006950">
    <property type="term" value="P:response to stress"/>
    <property type="evidence" value="ECO:0007669"/>
    <property type="project" value="TreeGrafter"/>
</dbReference>
<dbReference type="Proteomes" id="UP000054683">
    <property type="component" value="Unassembled WGS sequence"/>
</dbReference>
<evidence type="ECO:0000259" key="4">
    <source>
        <dbReference type="PROSITE" id="PS50995"/>
    </source>
</evidence>
<organism evidence="5 6">
    <name type="scientific">Caballeronia udeis</name>
    <dbReference type="NCBI Taxonomy" id="1232866"/>
    <lineage>
        <taxon>Bacteria</taxon>
        <taxon>Pseudomonadati</taxon>
        <taxon>Pseudomonadota</taxon>
        <taxon>Betaproteobacteria</taxon>
        <taxon>Burkholderiales</taxon>
        <taxon>Burkholderiaceae</taxon>
        <taxon>Caballeronia</taxon>
    </lineage>
</organism>
<proteinExistence type="predicted"/>
<evidence type="ECO:0000256" key="3">
    <source>
        <dbReference type="ARBA" id="ARBA00023163"/>
    </source>
</evidence>
<accession>A0A158IVD7</accession>
<dbReference type="InterPro" id="IPR039422">
    <property type="entry name" value="MarR/SlyA-like"/>
</dbReference>
<protein>
    <submittedName>
        <fullName evidence="5">MarR family transcriptional regulator</fullName>
    </submittedName>
</protein>
<reference evidence="5 6" key="1">
    <citation type="submission" date="2016-01" db="EMBL/GenBank/DDBJ databases">
        <authorList>
            <person name="Oliw E.H."/>
        </authorList>
    </citation>
    <scope>NUCLEOTIDE SEQUENCE [LARGE SCALE GENOMIC DNA]</scope>
    <source>
        <strain evidence="5">LMG 27134</strain>
    </source>
</reference>
<dbReference type="OrthoDB" id="8795430at2"/>
<dbReference type="PANTHER" id="PTHR33164">
    <property type="entry name" value="TRANSCRIPTIONAL REGULATOR, MARR FAMILY"/>
    <property type="match status" value="1"/>
</dbReference>
<feature type="domain" description="HTH marR-type" evidence="4">
    <location>
        <begin position="14"/>
        <end position="146"/>
    </location>
</feature>
<keyword evidence="3" id="KW-0804">Transcription</keyword>
<dbReference type="InterPro" id="IPR023187">
    <property type="entry name" value="Tscrpt_reg_MarR-type_CS"/>
</dbReference>
<dbReference type="EMBL" id="FCOK02000062">
    <property type="protein sequence ID" value="SAL60445.1"/>
    <property type="molecule type" value="Genomic_DNA"/>
</dbReference>
<dbReference type="AlphaFoldDB" id="A0A158IVD7"/>
<dbReference type="RefSeq" id="WP_062090949.1">
    <property type="nucleotide sequence ID" value="NZ_FCOK02000062.1"/>
</dbReference>
<dbReference type="InterPro" id="IPR036390">
    <property type="entry name" value="WH_DNA-bd_sf"/>
</dbReference>
<dbReference type="Pfam" id="PF01047">
    <property type="entry name" value="MarR"/>
    <property type="match status" value="1"/>
</dbReference>
<evidence type="ECO:0000313" key="5">
    <source>
        <dbReference type="EMBL" id="SAL60445.1"/>
    </source>
</evidence>
<dbReference type="InterPro" id="IPR000835">
    <property type="entry name" value="HTH_MarR-typ"/>
</dbReference>
<keyword evidence="1" id="KW-0805">Transcription regulation</keyword>
<keyword evidence="2" id="KW-0238">DNA-binding</keyword>
<gene>
    <name evidence="5" type="ORF">AWB69_06706</name>
</gene>
<evidence type="ECO:0000256" key="2">
    <source>
        <dbReference type="ARBA" id="ARBA00023125"/>
    </source>
</evidence>
<dbReference type="InterPro" id="IPR036388">
    <property type="entry name" value="WH-like_DNA-bd_sf"/>
</dbReference>
<dbReference type="PROSITE" id="PS01117">
    <property type="entry name" value="HTH_MARR_1"/>
    <property type="match status" value="1"/>
</dbReference>
<dbReference type="GO" id="GO:0003700">
    <property type="term" value="F:DNA-binding transcription factor activity"/>
    <property type="evidence" value="ECO:0007669"/>
    <property type="project" value="InterPro"/>
</dbReference>
<dbReference type="SMART" id="SM00347">
    <property type="entry name" value="HTH_MARR"/>
    <property type="match status" value="1"/>
</dbReference>
<name>A0A158IVD7_9BURK</name>
<evidence type="ECO:0000256" key="1">
    <source>
        <dbReference type="ARBA" id="ARBA00023015"/>
    </source>
</evidence>
<dbReference type="PROSITE" id="PS50995">
    <property type="entry name" value="HTH_MARR_2"/>
    <property type="match status" value="1"/>
</dbReference>
<dbReference type="SUPFAM" id="SSF46785">
    <property type="entry name" value="Winged helix' DNA-binding domain"/>
    <property type="match status" value="1"/>
</dbReference>